<reference evidence="1 2" key="1">
    <citation type="journal article" date="2019" name="Commun. Biol.">
        <title>The bagworm genome reveals a unique fibroin gene that provides high tensile strength.</title>
        <authorList>
            <person name="Kono N."/>
            <person name="Nakamura H."/>
            <person name="Ohtoshi R."/>
            <person name="Tomita M."/>
            <person name="Numata K."/>
            <person name="Arakawa K."/>
        </authorList>
    </citation>
    <scope>NUCLEOTIDE SEQUENCE [LARGE SCALE GENOMIC DNA]</scope>
</reference>
<accession>A0A4C1ZT06</accession>
<dbReference type="AlphaFoldDB" id="A0A4C1ZT06"/>
<dbReference type="EMBL" id="BGZK01002091">
    <property type="protein sequence ID" value="GBP90562.1"/>
    <property type="molecule type" value="Genomic_DNA"/>
</dbReference>
<keyword evidence="2" id="KW-1185">Reference proteome</keyword>
<sequence>MCSNRGSCTGPACDAGFVLGSKSCSPLSSDLIPVLNFGPGIDSAPRFAFNSDSTTAHVCLHSSLLRHRPLCTPSGFPEFSDPVECTSTPP</sequence>
<proteinExistence type="predicted"/>
<gene>
    <name evidence="1" type="ORF">EVAR_64286_1</name>
</gene>
<dbReference type="Proteomes" id="UP000299102">
    <property type="component" value="Unassembled WGS sequence"/>
</dbReference>
<evidence type="ECO:0000313" key="1">
    <source>
        <dbReference type="EMBL" id="GBP90562.1"/>
    </source>
</evidence>
<comment type="caution">
    <text evidence="1">The sequence shown here is derived from an EMBL/GenBank/DDBJ whole genome shotgun (WGS) entry which is preliminary data.</text>
</comment>
<organism evidence="1 2">
    <name type="scientific">Eumeta variegata</name>
    <name type="common">Bagworm moth</name>
    <name type="synonym">Eumeta japonica</name>
    <dbReference type="NCBI Taxonomy" id="151549"/>
    <lineage>
        <taxon>Eukaryota</taxon>
        <taxon>Metazoa</taxon>
        <taxon>Ecdysozoa</taxon>
        <taxon>Arthropoda</taxon>
        <taxon>Hexapoda</taxon>
        <taxon>Insecta</taxon>
        <taxon>Pterygota</taxon>
        <taxon>Neoptera</taxon>
        <taxon>Endopterygota</taxon>
        <taxon>Lepidoptera</taxon>
        <taxon>Glossata</taxon>
        <taxon>Ditrysia</taxon>
        <taxon>Tineoidea</taxon>
        <taxon>Psychidae</taxon>
        <taxon>Oiketicinae</taxon>
        <taxon>Eumeta</taxon>
    </lineage>
</organism>
<evidence type="ECO:0000313" key="2">
    <source>
        <dbReference type="Proteomes" id="UP000299102"/>
    </source>
</evidence>
<name>A0A4C1ZT06_EUMVA</name>
<protein>
    <submittedName>
        <fullName evidence="1">Uncharacterized protein</fullName>
    </submittedName>
</protein>